<dbReference type="Gene3D" id="3.60.21.10">
    <property type="match status" value="1"/>
</dbReference>
<keyword evidence="1" id="KW-0732">Signal</keyword>
<evidence type="ECO:0000313" key="4">
    <source>
        <dbReference type="Proteomes" id="UP001597357"/>
    </source>
</evidence>
<evidence type="ECO:0000313" key="3">
    <source>
        <dbReference type="EMBL" id="MFD2697183.1"/>
    </source>
</evidence>
<dbReference type="InterPro" id="IPR029052">
    <property type="entry name" value="Metallo-depent_PP-like"/>
</dbReference>
<keyword evidence="4" id="KW-1185">Reference proteome</keyword>
<dbReference type="InterPro" id="IPR005565">
    <property type="entry name" value="Hemolysn_activator_HlyB_C"/>
</dbReference>
<dbReference type="EMBL" id="JBHULZ010000023">
    <property type="protein sequence ID" value="MFD2697183.1"/>
    <property type="molecule type" value="Genomic_DNA"/>
</dbReference>
<feature type="domain" description="Haemolysin activator HlyB C-terminal" evidence="2">
    <location>
        <begin position="1087"/>
        <end position="1158"/>
    </location>
</feature>
<evidence type="ECO:0000259" key="2">
    <source>
        <dbReference type="Pfam" id="PF03865"/>
    </source>
</evidence>
<evidence type="ECO:0000256" key="1">
    <source>
        <dbReference type="SAM" id="SignalP"/>
    </source>
</evidence>
<gene>
    <name evidence="3" type="ORF">ACFSQ0_04190</name>
</gene>
<name>A0ABW5SCZ8_9FLAO</name>
<proteinExistence type="predicted"/>
<reference evidence="4" key="1">
    <citation type="journal article" date="2019" name="Int. J. Syst. Evol. Microbiol.">
        <title>The Global Catalogue of Microorganisms (GCM) 10K type strain sequencing project: providing services to taxonomists for standard genome sequencing and annotation.</title>
        <authorList>
            <consortium name="The Broad Institute Genomics Platform"/>
            <consortium name="The Broad Institute Genome Sequencing Center for Infectious Disease"/>
            <person name="Wu L."/>
            <person name="Ma J."/>
        </authorList>
    </citation>
    <scope>NUCLEOTIDE SEQUENCE [LARGE SCALE GENOMIC DNA]</scope>
    <source>
        <strain evidence="4">KCTC 42255</strain>
    </source>
</reference>
<feature type="chain" id="PRO_5047345057" evidence="1">
    <location>
        <begin position="25"/>
        <end position="1190"/>
    </location>
</feature>
<accession>A0ABW5SCZ8</accession>
<comment type="caution">
    <text evidence="3">The sequence shown here is derived from an EMBL/GenBank/DDBJ whole genome shotgun (WGS) entry which is preliminary data.</text>
</comment>
<dbReference type="SUPFAM" id="SSF56300">
    <property type="entry name" value="Metallo-dependent phosphatases"/>
    <property type="match status" value="1"/>
</dbReference>
<feature type="signal peptide" evidence="1">
    <location>
        <begin position="1"/>
        <end position="24"/>
    </location>
</feature>
<dbReference type="Pfam" id="PF03865">
    <property type="entry name" value="ShlB"/>
    <property type="match status" value="1"/>
</dbReference>
<dbReference type="Proteomes" id="UP001597357">
    <property type="component" value="Unassembled WGS sequence"/>
</dbReference>
<protein>
    <submittedName>
        <fullName evidence="3">ShlB/FhaC/HecB family hemolysin secretion/activation protein</fullName>
    </submittedName>
</protein>
<sequence>MLNKLHGASTIFCLLLAIHFSSFAQENNEVANTLYFTSNTGNVNPNLSSPILKAITQDAQGAKKPVFVALGNITRKHGFPPEDKKREEEKSFLKNSLMEPLKGFKGKIIYNPGKNEWNRHGHENIDDLESYLQDNSKAEFWPNDGCPIERESLSDQVELVMVDSQWYLENWDDHIYVNNKCEIKTREQFFAQFKDELKDEQNKTIIVAIHHPVLSAQRKGFLGRMGGFSKQYYYSKPMQELVGRLETLASQFEDVIFVSGNHTNLQYLSDDGIPQVIAGSLKPGKKTRPDTKEGHFGSSKPGFAKLIAFANGDTQVSLYEVNKDGTQLVFSHLIPSKRKTLEEVTYHPISKFGKTYKASIYSKEEVNKSNFYVWAWGEHYRSIYGREIEAPVLNLEALPHNVRALRAGGGNQSRTLRLIDDNENEYNIRELRKSAVRFIQSSIPDHYVKNYMKNTIAEEIVQDYYTTAHPYAPFAVGQLLDAIDIYHANPKIVYVPKQKRLGRFNASYGDKLYMFEEHVGDENKNFKTFGQADDIISTKDMLLELRDNKNARIDENTYIRARLFDMLVGDWDRHSDQWRWAKFESNDSIDLYKAIPRDRDQAFPKYDGPIIALLKLGIPNLRVMQSYTPEPKNLKWLNHAGYHLDQAFINRATWKDWENQVDYIQKNLSDSVIDIAFADLLPDVQDESIEQIKSTLKQRRDNLLDIAKEYYTYFKKHKVIIATHEDNKVFIKRLPKGETQIQILDEGVEILNTTYNKKETKEIWLYTLDGDDHIHISGNGDNLIKLKIFGGEERDTYDFENKKRTKIYDYKSKENNFKNVGSKRLTNSYAINNYDPKKKIYDSNVVLPRLGYNRDAGFRAGITNVYTRYDLLRNPFSSQHTLSVDYYGATQGLEFNYDAEFAHLFYNWNLGIDARITGNNFATNYFGMGNSSAYDVDDVTLDYNRVNMKQWHLAPSLIYTKGNALRASIKAIIEANEVSFNDNRFTGDNFNKNNPIFENQIYAGGELAINYNNKGSLIGYPRRGMELGLTAGYKSSVNGDFDNKFAYLNPLLSFVYPIHESGAATLATKAEANFILGNNYNFYHAATVGGDTSLRGFRNQRFTGKTGFYQTTDLRVGLTKFKTNFVPLRVGVSAGFDYGRVWLENDSSNKWHTSYGGSIFINGFNALTANLGYYMSDEDNRFLFSLGFRF</sequence>
<organism evidence="3 4">
    <name type="scientific">Mesonia sediminis</name>
    <dbReference type="NCBI Taxonomy" id="1703946"/>
    <lineage>
        <taxon>Bacteria</taxon>
        <taxon>Pseudomonadati</taxon>
        <taxon>Bacteroidota</taxon>
        <taxon>Flavobacteriia</taxon>
        <taxon>Flavobacteriales</taxon>
        <taxon>Flavobacteriaceae</taxon>
        <taxon>Mesonia</taxon>
    </lineage>
</organism>
<dbReference type="RefSeq" id="WP_379044574.1">
    <property type="nucleotide sequence ID" value="NZ_JBHULZ010000023.1"/>
</dbReference>